<feature type="region of interest" description="Disordered" evidence="5">
    <location>
        <begin position="1"/>
        <end position="32"/>
    </location>
</feature>
<evidence type="ECO:0000256" key="4">
    <source>
        <dbReference type="SAM" id="Coils"/>
    </source>
</evidence>
<dbReference type="InterPro" id="IPR007219">
    <property type="entry name" value="XnlR_reg_dom"/>
</dbReference>
<feature type="region of interest" description="Disordered" evidence="5">
    <location>
        <begin position="121"/>
        <end position="144"/>
    </location>
</feature>
<dbReference type="RefSeq" id="XP_018033322.1">
    <property type="nucleotide sequence ID" value="XM_018179038.1"/>
</dbReference>
<dbReference type="AlphaFoldDB" id="A0A177C876"/>
<dbReference type="GO" id="GO:0000981">
    <property type="term" value="F:DNA-binding transcription factor activity, RNA polymerase II-specific"/>
    <property type="evidence" value="ECO:0007669"/>
    <property type="project" value="InterPro"/>
</dbReference>
<dbReference type="Pfam" id="PF00172">
    <property type="entry name" value="Zn_clus"/>
    <property type="match status" value="1"/>
</dbReference>
<dbReference type="PANTHER" id="PTHR31001:SF50">
    <property type="entry name" value="ZN(II)2CYS6 TRANSCRIPTION FACTOR (EUROFUNG)"/>
    <property type="match status" value="1"/>
</dbReference>
<keyword evidence="8" id="KW-1185">Reference proteome</keyword>
<dbReference type="Proteomes" id="UP000077069">
    <property type="component" value="Unassembled WGS sequence"/>
</dbReference>
<dbReference type="PROSITE" id="PS00463">
    <property type="entry name" value="ZN2_CY6_FUNGAL_1"/>
    <property type="match status" value="1"/>
</dbReference>
<dbReference type="InterPro" id="IPR036864">
    <property type="entry name" value="Zn2-C6_fun-type_DNA-bd_sf"/>
</dbReference>
<dbReference type="InterPro" id="IPR050613">
    <property type="entry name" value="Sec_Metabolite_Reg"/>
</dbReference>
<gene>
    <name evidence="7" type="ORF">CC84DRAFT_1166736</name>
</gene>
<organism evidence="7 8">
    <name type="scientific">Paraphaeosphaeria sporulosa</name>
    <dbReference type="NCBI Taxonomy" id="1460663"/>
    <lineage>
        <taxon>Eukaryota</taxon>
        <taxon>Fungi</taxon>
        <taxon>Dikarya</taxon>
        <taxon>Ascomycota</taxon>
        <taxon>Pezizomycotina</taxon>
        <taxon>Dothideomycetes</taxon>
        <taxon>Pleosporomycetidae</taxon>
        <taxon>Pleosporales</taxon>
        <taxon>Massarineae</taxon>
        <taxon>Didymosphaeriaceae</taxon>
        <taxon>Paraphaeosphaeria</taxon>
    </lineage>
</organism>
<keyword evidence="4" id="KW-0175">Coiled coil</keyword>
<feature type="coiled-coil region" evidence="4">
    <location>
        <begin position="91"/>
        <end position="118"/>
    </location>
</feature>
<name>A0A177C876_9PLEO</name>
<dbReference type="PROSITE" id="PS50048">
    <property type="entry name" value="ZN2_CY6_FUNGAL_2"/>
    <property type="match status" value="1"/>
</dbReference>
<dbReference type="InterPro" id="IPR001138">
    <property type="entry name" value="Zn2Cys6_DnaBD"/>
</dbReference>
<comment type="subcellular location">
    <subcellularLocation>
        <location evidence="1">Nucleus</location>
    </subcellularLocation>
</comment>
<dbReference type="GO" id="GO:0005634">
    <property type="term" value="C:nucleus"/>
    <property type="evidence" value="ECO:0007669"/>
    <property type="project" value="UniProtKB-SubCell"/>
</dbReference>
<accession>A0A177C876</accession>
<keyword evidence="3" id="KW-0539">Nucleus</keyword>
<dbReference type="CDD" id="cd00067">
    <property type="entry name" value="GAL4"/>
    <property type="match status" value="1"/>
</dbReference>
<evidence type="ECO:0000259" key="6">
    <source>
        <dbReference type="PROSITE" id="PS50048"/>
    </source>
</evidence>
<feature type="domain" description="Zn(2)-C6 fungal-type" evidence="6">
    <location>
        <begin position="34"/>
        <end position="63"/>
    </location>
</feature>
<dbReference type="GeneID" id="28762524"/>
<dbReference type="GO" id="GO:0006351">
    <property type="term" value="P:DNA-templated transcription"/>
    <property type="evidence" value="ECO:0007669"/>
    <property type="project" value="InterPro"/>
</dbReference>
<dbReference type="STRING" id="1460663.A0A177C876"/>
<evidence type="ECO:0000256" key="5">
    <source>
        <dbReference type="SAM" id="MobiDB-lite"/>
    </source>
</evidence>
<keyword evidence="2" id="KW-0479">Metal-binding</keyword>
<dbReference type="GO" id="GO:0003677">
    <property type="term" value="F:DNA binding"/>
    <property type="evidence" value="ECO:0007669"/>
    <property type="project" value="InterPro"/>
</dbReference>
<evidence type="ECO:0000313" key="7">
    <source>
        <dbReference type="EMBL" id="OAG02957.1"/>
    </source>
</evidence>
<dbReference type="EMBL" id="KV441555">
    <property type="protein sequence ID" value="OAG02957.1"/>
    <property type="molecule type" value="Genomic_DNA"/>
</dbReference>
<dbReference type="SMART" id="SM00066">
    <property type="entry name" value="GAL4"/>
    <property type="match status" value="1"/>
</dbReference>
<evidence type="ECO:0000256" key="3">
    <source>
        <dbReference type="ARBA" id="ARBA00023242"/>
    </source>
</evidence>
<dbReference type="SUPFAM" id="SSF57701">
    <property type="entry name" value="Zn2/Cys6 DNA-binding domain"/>
    <property type="match status" value="1"/>
</dbReference>
<evidence type="ECO:0000313" key="8">
    <source>
        <dbReference type="Proteomes" id="UP000077069"/>
    </source>
</evidence>
<feature type="compositionally biased region" description="Polar residues" evidence="5">
    <location>
        <begin position="134"/>
        <end position="144"/>
    </location>
</feature>
<dbReference type="Gene3D" id="4.10.240.10">
    <property type="entry name" value="Zn(2)-C6 fungal-type DNA-binding domain"/>
    <property type="match status" value="1"/>
</dbReference>
<feature type="compositionally biased region" description="Polar residues" evidence="5">
    <location>
        <begin position="7"/>
        <end position="21"/>
    </location>
</feature>
<proteinExistence type="predicted"/>
<dbReference type="SMART" id="SM00906">
    <property type="entry name" value="Fungal_trans"/>
    <property type="match status" value="1"/>
</dbReference>
<dbReference type="InParanoid" id="A0A177C876"/>
<dbReference type="OrthoDB" id="3989227at2759"/>
<dbReference type="Pfam" id="PF04082">
    <property type="entry name" value="Fungal_trans"/>
    <property type="match status" value="1"/>
</dbReference>
<evidence type="ECO:0000256" key="1">
    <source>
        <dbReference type="ARBA" id="ARBA00004123"/>
    </source>
</evidence>
<sequence>MEYGLSFSDSTAGPSAFSTAPNPVRQPAGTKPRSCITCRTRRVRCDKRSPCSNCRRGGIACVVPSTEGPPRWARNLEKRPGATPQAVTPSITKVKERLQKLAGLVKQFEREIEEANASVHTPISAGGRDGAIDTATQQWSSSQGSQNAVRFSSALSQNGKFCGASSHYVTSTFWAKIDQELSALRADTHGVAELDSDSSEDELRAQETAIVSPTPVLSEPGAFLFGTSSNAPLSEYRPLPSQIPYLLEVYERNVNFFVRVIHMPTLLETTRSPGSMTNIDPSDEALFFGVYYAAVASMEDSDVQSSFGISRAALTTKFRLGLETCLARADFLNNPTITAVKALTLFLALHRRSESPRFVWMMFGLLTRMAQYLGLHRDGEGSPHRTVFEVEMCRRVWWAMCLLDQKVSEDQGTHMVYASLDFDTKYPLNINDADISPQTTVTPPERYGVTDVSFARIGAALTDVHRQLLSSGFHLSFKERLSLIEEVFQKFQSQYLQHTTETDGGLSYWVSVCMARLVMAKLTLLSFAPVICRRAPNSRVEPSMDNMHCTKLFHAAIQVAEYNHAMNAEEACRNWRWIYQTCTHWHASVYLALEIPRREWSPTVERAWVALNSPWLIPSKALKDQDKQIWFPIRKLIRNVQRHREAELHRLRANPQAARDLEMLDRKISFGSHPAPFPTAGMEGVFLQRWRRVVGLDDGAQKIMADAALDDPLRFLTYSAHHELKDQNTYATSEPTDEVARESAVVGAESLFSALGPWHGDPEMEWDAGEDWQAWIDSALIAEHSELQEWH</sequence>
<reference evidence="7 8" key="1">
    <citation type="submission" date="2016-05" db="EMBL/GenBank/DDBJ databases">
        <title>Comparative analysis of secretome profiles of manganese(II)-oxidizing ascomycete fungi.</title>
        <authorList>
            <consortium name="DOE Joint Genome Institute"/>
            <person name="Zeiner C.A."/>
            <person name="Purvine S.O."/>
            <person name="Zink E.M."/>
            <person name="Wu S."/>
            <person name="Pasa-Tolic L."/>
            <person name="Chaput D.L."/>
            <person name="Haridas S."/>
            <person name="Grigoriev I.V."/>
            <person name="Santelli C.M."/>
            <person name="Hansel C.M."/>
        </authorList>
    </citation>
    <scope>NUCLEOTIDE SEQUENCE [LARGE SCALE GENOMIC DNA]</scope>
    <source>
        <strain evidence="7 8">AP3s5-JAC2a</strain>
    </source>
</reference>
<dbReference type="PANTHER" id="PTHR31001">
    <property type="entry name" value="UNCHARACTERIZED TRANSCRIPTIONAL REGULATORY PROTEIN"/>
    <property type="match status" value="1"/>
</dbReference>
<evidence type="ECO:0000256" key="2">
    <source>
        <dbReference type="ARBA" id="ARBA00022723"/>
    </source>
</evidence>
<dbReference type="CDD" id="cd12148">
    <property type="entry name" value="fungal_TF_MHR"/>
    <property type="match status" value="1"/>
</dbReference>
<dbReference type="GO" id="GO:0008270">
    <property type="term" value="F:zinc ion binding"/>
    <property type="evidence" value="ECO:0007669"/>
    <property type="project" value="InterPro"/>
</dbReference>
<protein>
    <recommendedName>
        <fullName evidence="6">Zn(2)-C6 fungal-type domain-containing protein</fullName>
    </recommendedName>
</protein>